<protein>
    <recommendedName>
        <fullName evidence="1">Uracil-DNA glycosylase-like domain-containing protein</fullName>
    </recommendedName>
</protein>
<dbReference type="InterPro" id="IPR036895">
    <property type="entry name" value="Uracil-DNA_glycosylase-like_sf"/>
</dbReference>
<comment type="caution">
    <text evidence="2">The sequence shown here is derived from an EMBL/GenBank/DDBJ whole genome shotgun (WGS) entry which is preliminary data.</text>
</comment>
<gene>
    <name evidence="2" type="ORF">A2108_00610</name>
</gene>
<dbReference type="SUPFAM" id="SSF52141">
    <property type="entry name" value="Uracil-DNA glycosylase-like"/>
    <property type="match status" value="1"/>
</dbReference>
<reference evidence="2 3" key="1">
    <citation type="journal article" date="2016" name="Nat. Commun.">
        <title>Thousands of microbial genomes shed light on interconnected biogeochemical processes in an aquifer system.</title>
        <authorList>
            <person name="Anantharaman K."/>
            <person name="Brown C.T."/>
            <person name="Hug L.A."/>
            <person name="Sharon I."/>
            <person name="Castelle C.J."/>
            <person name="Probst A.J."/>
            <person name="Thomas B.C."/>
            <person name="Singh A."/>
            <person name="Wilkins M.J."/>
            <person name="Karaoz U."/>
            <person name="Brodie E.L."/>
            <person name="Williams K.H."/>
            <person name="Hubbard S.S."/>
            <person name="Banfield J.F."/>
        </authorList>
    </citation>
    <scope>NUCLEOTIDE SEQUENCE [LARGE SCALE GENOMIC DNA]</scope>
</reference>
<dbReference type="Pfam" id="PF03167">
    <property type="entry name" value="UDG"/>
    <property type="match status" value="1"/>
</dbReference>
<name>A0A1F8DL69_9BACT</name>
<dbReference type="EMBL" id="MGIN01000024">
    <property type="protein sequence ID" value="OGM89373.1"/>
    <property type="molecule type" value="Genomic_DNA"/>
</dbReference>
<proteinExistence type="predicted"/>
<sequence>MQLEEVKEDINRLHKRYGGDSLEPIHGAGCVKNPKVMFIFMNPTAKNVSAHSSWKGLRAPWLGTKNVWKLFYKLGVISEENFRKTQLLKPAEWTPVFSKRIYLEIQKNKVYVTNLAKCTQPDARPLHGKIFRDYRDVMLREILLINPKKIITFGNQVSSILLGKPVKVGNYDKKSSGELLRINDKKFFVYPTYYPVGQGIRNMNLAISRIEEIRR</sequence>
<dbReference type="AlphaFoldDB" id="A0A1F8DL69"/>
<evidence type="ECO:0000259" key="1">
    <source>
        <dbReference type="Pfam" id="PF03167"/>
    </source>
</evidence>
<accession>A0A1F8DL69</accession>
<dbReference type="Proteomes" id="UP000178303">
    <property type="component" value="Unassembled WGS sequence"/>
</dbReference>
<dbReference type="InterPro" id="IPR005122">
    <property type="entry name" value="Uracil-DNA_glycosylase-like"/>
</dbReference>
<feature type="domain" description="Uracil-DNA glycosylase-like" evidence="1">
    <location>
        <begin position="27"/>
        <end position="195"/>
    </location>
</feature>
<organism evidence="2 3">
    <name type="scientific">Candidatus Wolfebacteria bacterium GWA1_42_9</name>
    <dbReference type="NCBI Taxonomy" id="1802553"/>
    <lineage>
        <taxon>Bacteria</taxon>
        <taxon>Candidatus Wolfeibacteriota</taxon>
    </lineage>
</organism>
<dbReference type="Gene3D" id="3.40.470.10">
    <property type="entry name" value="Uracil-DNA glycosylase-like domain"/>
    <property type="match status" value="1"/>
</dbReference>
<evidence type="ECO:0000313" key="3">
    <source>
        <dbReference type="Proteomes" id="UP000178303"/>
    </source>
</evidence>
<evidence type="ECO:0000313" key="2">
    <source>
        <dbReference type="EMBL" id="OGM89373.1"/>
    </source>
</evidence>